<gene>
    <name evidence="1" type="ORF">ElyMa_004150400</name>
</gene>
<proteinExistence type="predicted"/>
<evidence type="ECO:0000313" key="2">
    <source>
        <dbReference type="Proteomes" id="UP000762676"/>
    </source>
</evidence>
<organism evidence="1 2">
    <name type="scientific">Elysia marginata</name>
    <dbReference type="NCBI Taxonomy" id="1093978"/>
    <lineage>
        <taxon>Eukaryota</taxon>
        <taxon>Metazoa</taxon>
        <taxon>Spiralia</taxon>
        <taxon>Lophotrochozoa</taxon>
        <taxon>Mollusca</taxon>
        <taxon>Gastropoda</taxon>
        <taxon>Heterobranchia</taxon>
        <taxon>Euthyneura</taxon>
        <taxon>Panpulmonata</taxon>
        <taxon>Sacoglossa</taxon>
        <taxon>Placobranchoidea</taxon>
        <taxon>Plakobranchidae</taxon>
        <taxon>Elysia</taxon>
    </lineage>
</organism>
<dbReference type="EMBL" id="BMAT01008404">
    <property type="protein sequence ID" value="GFR84430.1"/>
    <property type="molecule type" value="Genomic_DNA"/>
</dbReference>
<protein>
    <submittedName>
        <fullName evidence="1">Uncharacterized protein</fullName>
    </submittedName>
</protein>
<accession>A0AAV4GH71</accession>
<evidence type="ECO:0000313" key="1">
    <source>
        <dbReference type="EMBL" id="GFR84430.1"/>
    </source>
</evidence>
<reference evidence="1 2" key="1">
    <citation type="journal article" date="2021" name="Elife">
        <title>Chloroplast acquisition without the gene transfer in kleptoplastic sea slugs, Plakobranchus ocellatus.</title>
        <authorList>
            <person name="Maeda T."/>
            <person name="Takahashi S."/>
            <person name="Yoshida T."/>
            <person name="Shimamura S."/>
            <person name="Takaki Y."/>
            <person name="Nagai Y."/>
            <person name="Toyoda A."/>
            <person name="Suzuki Y."/>
            <person name="Arimoto A."/>
            <person name="Ishii H."/>
            <person name="Satoh N."/>
            <person name="Nishiyama T."/>
            <person name="Hasebe M."/>
            <person name="Maruyama T."/>
            <person name="Minagawa J."/>
            <person name="Obokata J."/>
            <person name="Shigenobu S."/>
        </authorList>
    </citation>
    <scope>NUCLEOTIDE SEQUENCE [LARGE SCALE GENOMIC DNA]</scope>
</reference>
<comment type="caution">
    <text evidence="1">The sequence shown here is derived from an EMBL/GenBank/DDBJ whole genome shotgun (WGS) entry which is preliminary data.</text>
</comment>
<dbReference type="Proteomes" id="UP000762676">
    <property type="component" value="Unassembled WGS sequence"/>
</dbReference>
<dbReference type="AlphaFoldDB" id="A0AAV4GH71"/>
<keyword evidence="2" id="KW-1185">Reference proteome</keyword>
<sequence>MRYGLPRRWKPITDKIQDGWWANGARQPIVCCKSHATYGCYYAKRDRHWCASSLIPVIREIITCNRLHYSVYLSSRIDELAAPKLSAVSGGHLSPSTLQSGRWLHREARGESRKF</sequence>
<name>A0AAV4GH71_9GAST</name>